<feature type="domain" description="ABC transmembrane type-1" evidence="8">
    <location>
        <begin position="58"/>
        <end position="243"/>
    </location>
</feature>
<dbReference type="PANTHER" id="PTHR30151:SF25">
    <property type="entry name" value="TAURINE TRANSPORT SYSTEM PERMEASE PROTEIN TAUC"/>
    <property type="match status" value="1"/>
</dbReference>
<feature type="transmembrane region" description="Helical" evidence="7">
    <location>
        <begin position="97"/>
        <end position="118"/>
    </location>
</feature>
<name>K1JUM2_9BURK</name>
<keyword evidence="3" id="KW-1003">Cell membrane</keyword>
<evidence type="ECO:0000256" key="7">
    <source>
        <dbReference type="RuleBase" id="RU363032"/>
    </source>
</evidence>
<dbReference type="AlphaFoldDB" id="K1JUM2"/>
<keyword evidence="5 7" id="KW-1133">Transmembrane helix</keyword>
<evidence type="ECO:0000256" key="3">
    <source>
        <dbReference type="ARBA" id="ARBA00022475"/>
    </source>
</evidence>
<dbReference type="HOGENOM" id="CLU_046113_1_2_4"/>
<evidence type="ECO:0000313" key="9">
    <source>
        <dbReference type="EMBL" id="EKB30343.1"/>
    </source>
</evidence>
<dbReference type="GO" id="GO:0005886">
    <property type="term" value="C:plasma membrane"/>
    <property type="evidence" value="ECO:0007669"/>
    <property type="project" value="UniProtKB-SubCell"/>
</dbReference>
<comment type="subcellular location">
    <subcellularLocation>
        <location evidence="1 7">Cell membrane</location>
        <topology evidence="1 7">Multi-pass membrane protein</topology>
    </subcellularLocation>
</comment>
<dbReference type="OrthoDB" id="8545756at2"/>
<dbReference type="RefSeq" id="WP_005436822.1">
    <property type="nucleotide sequence ID" value="NZ_JH815520.1"/>
</dbReference>
<dbReference type="STRING" id="742823.HMPREF9465_02080"/>
<dbReference type="GO" id="GO:0010438">
    <property type="term" value="P:cellular response to sulfur starvation"/>
    <property type="evidence" value="ECO:0007669"/>
    <property type="project" value="TreeGrafter"/>
</dbReference>
<feature type="transmembrane region" description="Helical" evidence="7">
    <location>
        <begin position="187"/>
        <end position="207"/>
    </location>
</feature>
<dbReference type="Gene3D" id="1.10.3720.10">
    <property type="entry name" value="MetI-like"/>
    <property type="match status" value="1"/>
</dbReference>
<evidence type="ECO:0000256" key="4">
    <source>
        <dbReference type="ARBA" id="ARBA00022692"/>
    </source>
</evidence>
<evidence type="ECO:0000256" key="2">
    <source>
        <dbReference type="ARBA" id="ARBA00022448"/>
    </source>
</evidence>
<dbReference type="Proteomes" id="UP000005835">
    <property type="component" value="Unassembled WGS sequence"/>
</dbReference>
<dbReference type="eggNOG" id="COG0600">
    <property type="taxonomic scope" value="Bacteria"/>
</dbReference>
<evidence type="ECO:0000256" key="6">
    <source>
        <dbReference type="ARBA" id="ARBA00023136"/>
    </source>
</evidence>
<organism evidence="9 10">
    <name type="scientific">Sutterella wadsworthensis 2_1_59BFAA</name>
    <dbReference type="NCBI Taxonomy" id="742823"/>
    <lineage>
        <taxon>Bacteria</taxon>
        <taxon>Pseudomonadati</taxon>
        <taxon>Pseudomonadota</taxon>
        <taxon>Betaproteobacteria</taxon>
        <taxon>Burkholderiales</taxon>
        <taxon>Sutterellaceae</taxon>
        <taxon>Sutterella</taxon>
    </lineage>
</organism>
<dbReference type="InterPro" id="IPR035906">
    <property type="entry name" value="MetI-like_sf"/>
</dbReference>
<dbReference type="PATRIC" id="fig|742823.3.peg.2087"/>
<evidence type="ECO:0000256" key="5">
    <source>
        <dbReference type="ARBA" id="ARBA00022989"/>
    </source>
</evidence>
<keyword evidence="4 7" id="KW-0812">Transmembrane</keyword>
<evidence type="ECO:0000256" key="1">
    <source>
        <dbReference type="ARBA" id="ARBA00004651"/>
    </source>
</evidence>
<proteinExistence type="inferred from homology"/>
<gene>
    <name evidence="9" type="ORF">HMPREF9465_02080</name>
</gene>
<dbReference type="EMBL" id="ADMG01000046">
    <property type="protein sequence ID" value="EKB30343.1"/>
    <property type="molecule type" value="Genomic_DNA"/>
</dbReference>
<protein>
    <recommendedName>
        <fullName evidence="8">ABC transmembrane type-1 domain-containing protein</fullName>
    </recommendedName>
</protein>
<dbReference type="GO" id="GO:0055085">
    <property type="term" value="P:transmembrane transport"/>
    <property type="evidence" value="ECO:0007669"/>
    <property type="project" value="InterPro"/>
</dbReference>
<dbReference type="InterPro" id="IPR000515">
    <property type="entry name" value="MetI-like"/>
</dbReference>
<feature type="transmembrane region" description="Helical" evidence="7">
    <location>
        <begin position="124"/>
        <end position="143"/>
    </location>
</feature>
<comment type="similarity">
    <text evidence="7">Belongs to the binding-protein-dependent transport system permease family.</text>
</comment>
<reference evidence="9 10" key="1">
    <citation type="submission" date="2012-05" db="EMBL/GenBank/DDBJ databases">
        <title>The Genome Sequence of Sutterella wadsworthensis 2_1_59BFAA.</title>
        <authorList>
            <consortium name="The Broad Institute Genome Sequencing Platform"/>
            <person name="Earl A."/>
            <person name="Ward D."/>
            <person name="Feldgarden M."/>
            <person name="Gevers D."/>
            <person name="Daigneault M."/>
            <person name="Strauss J."/>
            <person name="Allen-Vercoe E."/>
            <person name="Walker B."/>
            <person name="Young S.K."/>
            <person name="Zeng Q."/>
            <person name="Gargeya S."/>
            <person name="Fitzgerald M."/>
            <person name="Haas B."/>
            <person name="Abouelleil A."/>
            <person name="Alvarado L."/>
            <person name="Arachchi H.M."/>
            <person name="Berlin A.M."/>
            <person name="Chapman S.B."/>
            <person name="Goldberg J."/>
            <person name="Griggs A."/>
            <person name="Gujja S."/>
            <person name="Hansen M."/>
            <person name="Howarth C."/>
            <person name="Imamovic A."/>
            <person name="Larimer J."/>
            <person name="McCowen C."/>
            <person name="Montmayeur A."/>
            <person name="Murphy C."/>
            <person name="Neiman D."/>
            <person name="Pearson M."/>
            <person name="Priest M."/>
            <person name="Roberts A."/>
            <person name="Saif S."/>
            <person name="Shea T."/>
            <person name="Sisk P."/>
            <person name="Sykes S."/>
            <person name="Wortman J."/>
            <person name="Nusbaum C."/>
            <person name="Birren B."/>
        </authorList>
    </citation>
    <scope>NUCLEOTIDE SEQUENCE [LARGE SCALE GENOMIC DNA]</scope>
    <source>
        <strain evidence="9 10">2_1_59BFAA</strain>
    </source>
</reference>
<sequence>MNRSSLPLLGLVIPAALLAAWWLAAHSGGIAPVLLPSPEAVWEAFVRMAADGSLAAHIGMSAMRTMTGFVLAAAFGIGCGVWFAVRPAAAAASHFVIEFLRLTPPLALIPVLILWLGIDEAPKIAIVFLSSFFPIYLSALTAVKGIDPKLAEVAELLRFTSAERFRMLTLPAAMPGILAGLRMGFGYSWRALVGAELIAASSGLGFLITESSEFGKTDVVFVGIFTIVGLGIAADAVISRLVSALSRRISEAA</sequence>
<dbReference type="SUPFAM" id="SSF161098">
    <property type="entry name" value="MetI-like"/>
    <property type="match status" value="1"/>
</dbReference>
<evidence type="ECO:0000259" key="8">
    <source>
        <dbReference type="PROSITE" id="PS50928"/>
    </source>
</evidence>
<dbReference type="Pfam" id="PF00528">
    <property type="entry name" value="BPD_transp_1"/>
    <property type="match status" value="1"/>
</dbReference>
<keyword evidence="6 7" id="KW-0472">Membrane</keyword>
<keyword evidence="10" id="KW-1185">Reference proteome</keyword>
<comment type="caution">
    <text evidence="9">The sequence shown here is derived from an EMBL/GenBank/DDBJ whole genome shotgun (WGS) entry which is preliminary data.</text>
</comment>
<dbReference type="PROSITE" id="PS50928">
    <property type="entry name" value="ABC_TM1"/>
    <property type="match status" value="1"/>
</dbReference>
<feature type="transmembrane region" description="Helical" evidence="7">
    <location>
        <begin position="66"/>
        <end position="85"/>
    </location>
</feature>
<dbReference type="PANTHER" id="PTHR30151">
    <property type="entry name" value="ALKANE SULFONATE ABC TRANSPORTER-RELATED, MEMBRANE SUBUNIT"/>
    <property type="match status" value="1"/>
</dbReference>
<evidence type="ECO:0000313" key="10">
    <source>
        <dbReference type="Proteomes" id="UP000005835"/>
    </source>
</evidence>
<accession>K1JUM2</accession>
<dbReference type="CDD" id="cd06261">
    <property type="entry name" value="TM_PBP2"/>
    <property type="match status" value="1"/>
</dbReference>
<keyword evidence="2 7" id="KW-0813">Transport</keyword>
<feature type="transmembrane region" description="Helical" evidence="7">
    <location>
        <begin position="219"/>
        <end position="238"/>
    </location>
</feature>